<evidence type="ECO:0000313" key="1">
    <source>
        <dbReference type="EMBL" id="SMP16416.1"/>
    </source>
</evidence>
<evidence type="ECO:0000313" key="2">
    <source>
        <dbReference type="Proteomes" id="UP001157960"/>
    </source>
</evidence>
<organism evidence="1 2">
    <name type="scientific">Chryseobacterium profundimaris</name>
    <dbReference type="NCBI Taxonomy" id="1387275"/>
    <lineage>
        <taxon>Bacteria</taxon>
        <taxon>Pseudomonadati</taxon>
        <taxon>Bacteroidota</taxon>
        <taxon>Flavobacteriia</taxon>
        <taxon>Flavobacteriales</taxon>
        <taxon>Weeksellaceae</taxon>
        <taxon>Chryseobacterium group</taxon>
        <taxon>Chryseobacterium</taxon>
    </lineage>
</organism>
<proteinExistence type="predicted"/>
<name>A0ABY1NSG0_9FLAO</name>
<sequence>MSSIEALKSLEKSVEILSKHDFLSKQTRVSIHFTFARFIDKFMIKSELTEFQIKSINSLSKLTEKNKSVFDNNLITVEEYNANGKKLLSKLVKILNPPEKKKKASKMDVYSLRAGLENIDNEN</sequence>
<gene>
    <name evidence="1" type="ORF">SAMN06264346_10435</name>
</gene>
<comment type="caution">
    <text evidence="1">The sequence shown here is derived from an EMBL/GenBank/DDBJ whole genome shotgun (WGS) entry which is preliminary data.</text>
</comment>
<dbReference type="EMBL" id="FXTZ01000004">
    <property type="protein sequence ID" value="SMP16416.1"/>
    <property type="molecule type" value="Genomic_DNA"/>
</dbReference>
<protein>
    <submittedName>
        <fullName evidence="1">Uncharacterized protein</fullName>
    </submittedName>
</protein>
<keyword evidence="2" id="KW-1185">Reference proteome</keyword>
<dbReference type="Proteomes" id="UP001157960">
    <property type="component" value="Unassembled WGS sequence"/>
</dbReference>
<accession>A0ABY1NSG0</accession>
<reference evidence="1 2" key="1">
    <citation type="submission" date="2017-05" db="EMBL/GenBank/DDBJ databases">
        <authorList>
            <person name="Varghese N."/>
            <person name="Submissions S."/>
        </authorList>
    </citation>
    <scope>NUCLEOTIDE SEQUENCE [LARGE SCALE GENOMIC DNA]</scope>
    <source>
        <strain evidence="1 2">DSM 28214</strain>
    </source>
</reference>
<dbReference type="RefSeq" id="WP_283421757.1">
    <property type="nucleotide sequence ID" value="NZ_FXTZ01000004.1"/>
</dbReference>